<feature type="binding site" evidence="9">
    <location>
        <begin position="123"/>
        <end position="129"/>
    </location>
    <ligand>
        <name>ATP</name>
        <dbReference type="ChEBI" id="CHEBI:30616"/>
    </ligand>
</feature>
<protein>
    <recommendedName>
        <fullName evidence="9">Phosphopantetheine adenylyltransferase</fullName>
        <ecNumber evidence="9">2.7.7.3</ecNumber>
    </recommendedName>
    <alternativeName>
        <fullName evidence="9">Dephospho-CoA pyrophosphorylase</fullName>
    </alternativeName>
    <alternativeName>
        <fullName evidence="9">Pantetheine-phosphate adenylyltransferase</fullName>
        <shortName evidence="9">PPAT</shortName>
    </alternativeName>
</protein>
<keyword evidence="7 9" id="KW-0173">Coenzyme A biosynthesis</keyword>
<dbReference type="NCBIfam" id="TIGR01510">
    <property type="entry name" value="coaD_prev_kdtB"/>
    <property type="match status" value="1"/>
</dbReference>
<sequence length="161" mass="18338">MRAAIYPGSFDPITLGHLDIIKRSARVFDRVIVAIMVNPQKNPLFSVEERKTLIAQSVQHLANVQIDSFPGLLVDYVRRNHVDVIIKGLRAVSDFEAELQMALMNRKLYAGAETFFIPTDAQYSYISSSLVKEIARHGGDVKDLVPDPVWRELRNKYRHMS</sequence>
<feature type="binding site" evidence="9">
    <location>
        <position position="41"/>
    </location>
    <ligand>
        <name>substrate</name>
    </ligand>
</feature>
<comment type="pathway">
    <text evidence="9">Cofactor biosynthesis; coenzyme A biosynthesis; CoA from (R)-pantothenate: step 4/5.</text>
</comment>
<dbReference type="PANTHER" id="PTHR21342:SF1">
    <property type="entry name" value="PHOSPHOPANTETHEINE ADENYLYLTRANSFERASE"/>
    <property type="match status" value="1"/>
</dbReference>
<evidence type="ECO:0000256" key="7">
    <source>
        <dbReference type="ARBA" id="ARBA00022993"/>
    </source>
</evidence>
<evidence type="ECO:0000256" key="2">
    <source>
        <dbReference type="ARBA" id="ARBA00022679"/>
    </source>
</evidence>
<comment type="function">
    <text evidence="9">Reversibly transfers an adenylyl group from ATP to 4'-phosphopantetheine, yielding dephospho-CoA (dPCoA) and pyrophosphate.</text>
</comment>
<gene>
    <name evidence="9 11" type="primary">coaD</name>
    <name evidence="11" type="ORF">LSG31_15005</name>
</gene>
<evidence type="ECO:0000256" key="9">
    <source>
        <dbReference type="HAMAP-Rule" id="MF_00151"/>
    </source>
</evidence>
<feature type="binding site" evidence="9">
    <location>
        <begin position="9"/>
        <end position="10"/>
    </location>
    <ligand>
        <name>ATP</name>
        <dbReference type="ChEBI" id="CHEBI:30616"/>
    </ligand>
</feature>
<feature type="domain" description="Cytidyltransferase-like" evidence="10">
    <location>
        <begin position="5"/>
        <end position="133"/>
    </location>
</feature>
<keyword evidence="3 9" id="KW-0548">Nucleotidyltransferase</keyword>
<dbReference type="CDD" id="cd02163">
    <property type="entry name" value="PPAT"/>
    <property type="match status" value="1"/>
</dbReference>
<dbReference type="InterPro" id="IPR001980">
    <property type="entry name" value="PPAT"/>
</dbReference>
<feature type="binding site" evidence="9">
    <location>
        <position position="17"/>
    </location>
    <ligand>
        <name>ATP</name>
        <dbReference type="ChEBI" id="CHEBI:30616"/>
    </ligand>
</feature>
<accession>A0ABY4CFA5</accession>
<keyword evidence="4 9" id="KW-0547">Nucleotide-binding</keyword>
<comment type="subunit">
    <text evidence="9">Homohexamer.</text>
</comment>
<dbReference type="Gene3D" id="3.40.50.620">
    <property type="entry name" value="HUPs"/>
    <property type="match status" value="1"/>
</dbReference>
<feature type="binding site" evidence="9">
    <location>
        <position position="73"/>
    </location>
    <ligand>
        <name>substrate</name>
    </ligand>
</feature>
<comment type="subcellular location">
    <subcellularLocation>
        <location evidence="9">Cytoplasm</location>
    </subcellularLocation>
</comment>
<dbReference type="InterPro" id="IPR004821">
    <property type="entry name" value="Cyt_trans-like"/>
</dbReference>
<comment type="similarity">
    <text evidence="9">Belongs to the bacterial CoaD family.</text>
</comment>
<keyword evidence="5 9" id="KW-0067">ATP-binding</keyword>
<evidence type="ECO:0000313" key="12">
    <source>
        <dbReference type="Proteomes" id="UP000830167"/>
    </source>
</evidence>
<feature type="binding site" evidence="9">
    <location>
        <position position="9"/>
    </location>
    <ligand>
        <name>substrate</name>
    </ligand>
</feature>
<keyword evidence="2 9" id="KW-0808">Transferase</keyword>
<evidence type="ECO:0000256" key="8">
    <source>
        <dbReference type="ARBA" id="ARBA00029346"/>
    </source>
</evidence>
<evidence type="ECO:0000256" key="6">
    <source>
        <dbReference type="ARBA" id="ARBA00022842"/>
    </source>
</evidence>
<dbReference type="Pfam" id="PF01467">
    <property type="entry name" value="CTP_transf_like"/>
    <property type="match status" value="1"/>
</dbReference>
<feature type="binding site" evidence="9">
    <location>
        <position position="98"/>
    </location>
    <ligand>
        <name>ATP</name>
        <dbReference type="ChEBI" id="CHEBI:30616"/>
    </ligand>
</feature>
<dbReference type="PRINTS" id="PR01020">
    <property type="entry name" value="LPSBIOSNTHSS"/>
</dbReference>
<evidence type="ECO:0000256" key="5">
    <source>
        <dbReference type="ARBA" id="ARBA00022840"/>
    </source>
</evidence>
<reference evidence="11" key="1">
    <citation type="submission" date="2021-12" db="EMBL/GenBank/DDBJ databases">
        <title>Alicyclobacillaceae gen. nov., sp. nov., isolated from chalcocite enrichment system.</title>
        <authorList>
            <person name="Jiang Z."/>
        </authorList>
    </citation>
    <scope>NUCLEOTIDE SEQUENCE</scope>
    <source>
        <strain evidence="11">MYW30-H2</strain>
    </source>
</reference>
<dbReference type="PANTHER" id="PTHR21342">
    <property type="entry name" value="PHOSPHOPANTETHEINE ADENYLYLTRANSFERASE"/>
    <property type="match status" value="1"/>
</dbReference>
<dbReference type="SUPFAM" id="SSF52374">
    <property type="entry name" value="Nucleotidylyl transferase"/>
    <property type="match status" value="1"/>
</dbReference>
<comment type="cofactor">
    <cofactor evidence="9">
        <name>Mg(2+)</name>
        <dbReference type="ChEBI" id="CHEBI:18420"/>
    </cofactor>
</comment>
<dbReference type="GO" id="GO:0004595">
    <property type="term" value="F:pantetheine-phosphate adenylyltransferase activity"/>
    <property type="evidence" value="ECO:0007669"/>
    <property type="project" value="UniProtKB-EC"/>
</dbReference>
<dbReference type="RefSeq" id="WP_347435900.1">
    <property type="nucleotide sequence ID" value="NZ_CP089291.1"/>
</dbReference>
<evidence type="ECO:0000259" key="10">
    <source>
        <dbReference type="Pfam" id="PF01467"/>
    </source>
</evidence>
<organism evidence="11 12">
    <name type="scientific">Fodinisporobacter ferrooxydans</name>
    <dbReference type="NCBI Taxonomy" id="2901836"/>
    <lineage>
        <taxon>Bacteria</taxon>
        <taxon>Bacillati</taxon>
        <taxon>Bacillota</taxon>
        <taxon>Bacilli</taxon>
        <taxon>Bacillales</taxon>
        <taxon>Alicyclobacillaceae</taxon>
        <taxon>Fodinisporobacter</taxon>
    </lineage>
</organism>
<dbReference type="HAMAP" id="MF_00151">
    <property type="entry name" value="PPAT_bact"/>
    <property type="match status" value="1"/>
</dbReference>
<dbReference type="EC" id="2.7.7.3" evidence="9"/>
<evidence type="ECO:0000256" key="3">
    <source>
        <dbReference type="ARBA" id="ARBA00022695"/>
    </source>
</evidence>
<feature type="site" description="Transition state stabilizer" evidence="9">
    <location>
        <position position="17"/>
    </location>
</feature>
<name>A0ABY4CFA5_9BACL</name>
<proteinExistence type="inferred from homology"/>
<comment type="catalytic activity">
    <reaction evidence="8 9">
        <text>(R)-4'-phosphopantetheine + ATP + H(+) = 3'-dephospho-CoA + diphosphate</text>
        <dbReference type="Rhea" id="RHEA:19801"/>
        <dbReference type="ChEBI" id="CHEBI:15378"/>
        <dbReference type="ChEBI" id="CHEBI:30616"/>
        <dbReference type="ChEBI" id="CHEBI:33019"/>
        <dbReference type="ChEBI" id="CHEBI:57328"/>
        <dbReference type="ChEBI" id="CHEBI:61723"/>
        <dbReference type="EC" id="2.7.7.3"/>
    </reaction>
</comment>
<dbReference type="Proteomes" id="UP000830167">
    <property type="component" value="Chromosome"/>
</dbReference>
<dbReference type="InterPro" id="IPR014729">
    <property type="entry name" value="Rossmann-like_a/b/a_fold"/>
</dbReference>
<dbReference type="EMBL" id="CP089291">
    <property type="protein sequence ID" value="UOF89216.1"/>
    <property type="molecule type" value="Genomic_DNA"/>
</dbReference>
<feature type="binding site" evidence="9">
    <location>
        <begin position="88"/>
        <end position="90"/>
    </location>
    <ligand>
        <name>ATP</name>
        <dbReference type="ChEBI" id="CHEBI:30616"/>
    </ligand>
</feature>
<keyword evidence="12" id="KW-1185">Reference proteome</keyword>
<evidence type="ECO:0000256" key="4">
    <source>
        <dbReference type="ARBA" id="ARBA00022741"/>
    </source>
</evidence>
<evidence type="ECO:0000313" key="11">
    <source>
        <dbReference type="EMBL" id="UOF89216.1"/>
    </source>
</evidence>
<dbReference type="NCBIfam" id="TIGR00125">
    <property type="entry name" value="cyt_tran_rel"/>
    <property type="match status" value="1"/>
</dbReference>
<keyword evidence="1 9" id="KW-0963">Cytoplasm</keyword>
<evidence type="ECO:0000256" key="1">
    <source>
        <dbReference type="ARBA" id="ARBA00022490"/>
    </source>
</evidence>
<keyword evidence="6 9" id="KW-0460">Magnesium</keyword>
<feature type="binding site" evidence="9">
    <location>
        <position position="87"/>
    </location>
    <ligand>
        <name>substrate</name>
    </ligand>
</feature>